<keyword evidence="4 5" id="KW-0480">Metal-thiolate cluster</keyword>
<comment type="function">
    <text evidence="1 5">Metallothioneins have a high content of cysteine residues that bind various heavy metals.</text>
</comment>
<dbReference type="PANTHER" id="PTHR33543">
    <property type="entry name" value="METALLOTHIONEIN-LIKE PROTEIN 2A"/>
    <property type="match status" value="1"/>
</dbReference>
<keyword evidence="3 5" id="KW-0479">Metal-binding</keyword>
<accession>A0A0K1JSH1</accession>
<sequence>MSSNCGCGSSCNCGSNCTCEGNTTETMIMGVGPAKVQFEDVEMGVAAETGGCSCGSSCTCDPCNCK</sequence>
<reference evidence="6" key="1">
    <citation type="journal article" date="2015" name="Front. Plant Sci.">
        <title>Selection of appropriate reference genes for quantitative real-time PCR in Oxytropis ochrocephala Bunge using transcriptome datasets under abiotic stress treatments.</title>
        <authorList>
            <person name="Zhuang H."/>
            <person name="Fu Y."/>
            <person name="He W."/>
            <person name="Wang L."/>
            <person name="Wei Y."/>
        </authorList>
    </citation>
    <scope>NUCLEOTIDE SEQUENCE</scope>
    <source>
        <tissue evidence="6">Seedlings</tissue>
    </source>
</reference>
<protein>
    <recommendedName>
        <fullName evidence="5">Metallothionein-like protein</fullName>
    </recommendedName>
</protein>
<dbReference type="Pfam" id="PF01439">
    <property type="entry name" value="Metallothio_2"/>
    <property type="match status" value="1"/>
</dbReference>
<proteinExistence type="evidence at transcript level"/>
<dbReference type="InterPro" id="IPR000347">
    <property type="entry name" value="Metalthion_15p"/>
</dbReference>
<name>A0A0K1JSH1_9FABA</name>
<dbReference type="EMBL" id="KR822233">
    <property type="protein sequence ID" value="AKU19651.1"/>
    <property type="molecule type" value="mRNA"/>
</dbReference>
<comment type="similarity">
    <text evidence="2 5">Belongs to the metallothionein superfamily. Type 15 family.</text>
</comment>
<dbReference type="GO" id="GO:0046872">
    <property type="term" value="F:metal ion binding"/>
    <property type="evidence" value="ECO:0007669"/>
    <property type="project" value="UniProtKB-UniRule"/>
</dbReference>
<evidence type="ECO:0000256" key="1">
    <source>
        <dbReference type="ARBA" id="ARBA00002568"/>
    </source>
</evidence>
<organism evidence="6">
    <name type="scientific">Oxytropis ochrocephala</name>
    <dbReference type="NCBI Taxonomy" id="483875"/>
    <lineage>
        <taxon>Eukaryota</taxon>
        <taxon>Viridiplantae</taxon>
        <taxon>Streptophyta</taxon>
        <taxon>Embryophyta</taxon>
        <taxon>Tracheophyta</taxon>
        <taxon>Spermatophyta</taxon>
        <taxon>Magnoliopsida</taxon>
        <taxon>eudicotyledons</taxon>
        <taxon>Gunneridae</taxon>
        <taxon>Pentapetalae</taxon>
        <taxon>rosids</taxon>
        <taxon>fabids</taxon>
        <taxon>Fabales</taxon>
        <taxon>Fabaceae</taxon>
        <taxon>Papilionoideae</taxon>
        <taxon>50 kb inversion clade</taxon>
        <taxon>NPAAA clade</taxon>
        <taxon>Hologalegina</taxon>
        <taxon>IRL clade</taxon>
        <taxon>Galegeae</taxon>
        <taxon>Oxytropis</taxon>
    </lineage>
</organism>
<evidence type="ECO:0000256" key="2">
    <source>
        <dbReference type="ARBA" id="ARBA00005802"/>
    </source>
</evidence>
<dbReference type="PANTHER" id="PTHR33543:SF10">
    <property type="entry name" value="METALLOTHIONEIN-LIKE PROTEIN"/>
    <property type="match status" value="1"/>
</dbReference>
<evidence type="ECO:0000256" key="5">
    <source>
        <dbReference type="RuleBase" id="RU369052"/>
    </source>
</evidence>
<dbReference type="AlphaFoldDB" id="A0A0K1JSH1"/>
<evidence type="ECO:0000313" key="6">
    <source>
        <dbReference type="EMBL" id="AKU19651.1"/>
    </source>
</evidence>
<evidence type="ECO:0000256" key="3">
    <source>
        <dbReference type="ARBA" id="ARBA00022723"/>
    </source>
</evidence>
<evidence type="ECO:0000256" key="4">
    <source>
        <dbReference type="ARBA" id="ARBA00022851"/>
    </source>
</evidence>